<keyword evidence="5" id="KW-1185">Reference proteome</keyword>
<evidence type="ECO:0000256" key="2">
    <source>
        <dbReference type="SAM" id="Phobius"/>
    </source>
</evidence>
<reference evidence="3" key="1">
    <citation type="submission" date="2022-10" db="EMBL/GenBank/DDBJ databases">
        <authorList>
            <person name="Chen Y."/>
            <person name="Dougan E. K."/>
            <person name="Chan C."/>
            <person name="Rhodes N."/>
            <person name="Thang M."/>
        </authorList>
    </citation>
    <scope>NUCLEOTIDE SEQUENCE</scope>
</reference>
<dbReference type="Proteomes" id="UP001152797">
    <property type="component" value="Unassembled WGS sequence"/>
</dbReference>
<dbReference type="EMBL" id="CAMXCT020002589">
    <property type="protein sequence ID" value="CAL1152509.1"/>
    <property type="molecule type" value="Genomic_DNA"/>
</dbReference>
<sequence length="2017" mass="222048">METAYSLALADLVSLEHDVVPYIMDWPQVPADDGEPEAAVLVVLKRPGGFLAAVPVGFMPEEVLANGNMDPPPGVVGPSTVLRLPGMVLENGVLAPTGSLMSVVVVDLNESVVAQLRPVDAGEAYPFSFDADQPFAVPHPQLLITSAREWAEASGETSHRAYLSVEEAAEGVPVLDIEEQADDPPVIPRPAARRRAKAPAPGPERPMSGAKRPTVATLASSMEQLLMMNEGFTKNLESLTQRQIALEKRVATPTAPEAGPSVTLRQPISSALMPQTSSLGTIAQQLGTPPRTLAPTAPGLLGSPLVRPNELQELEDEKREGGQSSSSDPLAQAVLAQSQALTALVAQIAEQSGDPMLELSTTGASSGTRGAQGRARLQAELAAQKGSFFTSVLAAMSRRMCPTMSPEGSPQELMDRGICGTRYLERFGGYGKVRELGCLQYQVMSIMDCLQTQNWQAARDQTALLAVTLDQAALDSGKFDLAQLLCLPEEPPSTIFTSRQGNILAKPRAFSPLADQKWSKPARDIRQQLSDGRKSRPAQSKACSEEESQGRRKRRPKSASRGRRSLSPGDKSNNKADVTDNPLQAQISFRQWAICLPRWILRSRTTFSHCLARSFAALSRSNQTASTVFPLPLPHLDCFRCSGPGLSQKRLWTLAKKRLLNIWTLVLDFMFLGRWPSLEELRRSPSVEQCAVFDRLRTMIAVCGDARELVSLCPGRTGPELGSNLFQLERFCDGCPDLASGYLHGPCRPFTPDPGLLSVSEHPELLPYRSLDVCRLKLVGEGKWPMESFLNGPLWLPFQEPAFLCHGLEVPVGEIPNFAAEKPEECLKLARLWDGCSALMDFRNQFGVRKSGREQAVSSRALVIDDYFCLSSERLSNDPANGFARKALDLARDSYDASNLLGSPEKDVCSASTLKAAGAEIRSGETNVRRGFVPVAAPFSKRLALSVLSLRTAVLPGVTAGLFARLLGKWVSVLQFRKLWSSLVDEAFVFSAQCQAAPTQVHQLTRKIAQEICMLAAVAPLLMTNIAVDYLGEVFATDASSDKGAIIQAPIPRTTETILWLDSDQKPGYVPLDNPFRALLRGLGEFDGEESLPPETCEVEGPFKAPLMYYDFVEICGGAGKITSAMASFGFVCAPVLDLSESRHYDLSSLRLLEWAIYMIEEDRFRSFFVEPPCTTFSPAAHPAVRSYREPLGFDRANPKTLHGNTLAFRALVLLRVGRRCRRPCGLEQSRLSKMCWLSFWKTLLSCGFSEAVIASCMFKSIHRKEFRLLCYLLDTEFLDVRCCGGHAHVRIQGAYTKPSATYTDGVALHIAEAFRRALRLLSASQCLEPNTVGHESVLANDVMVTSKWTLVREWFWKKPGHINVLETSAAVSNLVSLSLRRSSVRFCHLVDSAVARGALTKGRSPSRALQPLVRKAGAICVCGDLYPSWGYSPTRLNVADDPTRDRPVRSAWTASLVQHGCPWDVLRRDGTRGLRRFSANWVRLVLLVILLPSSVEAYGFCSPSLSWTFSVSVDFGYGLSFSCSSWMPRLCDGFGWLVEFALGLDFPFGLRPAFIPTWISAVGLLVCCVSVLGFVLCKVAHSKTRRPPKNRFGRRFSLTRAWVIAMVLCIHAASGAPIEPCSKADRDRVLQRAGTAIISTRAVREQTRDKRRIYLERFRSWLWSEKGVSLKFLLEVKPPDPERISNLLIEYGRALYAGGKSYGIFSETINAIAVERPLIRRQLNGAWDLAFAWLSDEPTQHHPAMPLTVLAAMVTAALMWGWPHEAAVLLIGWTGIMRIGEILAATRAELILPCDSAPGTPFVLVVIRQPKTRGRAARHQAARIDQSDVIQFLTKMYARADHADKLWPYSASTLRKRFSQLLGALNLPDRRAADPELVRRRGRWLSARTMEIYLQEVMVTTFEEKINPKTRALIHLFAGGYAITLERIMAFLECGIPPGAWYYLLRGADGFEQGIGKTGVDGSRKTSHANNHRQRAHTTPFQGGKKESGYLMTGCQLNDAGAQAPSRPVPDYTSEW</sequence>
<feature type="transmembrane region" description="Helical" evidence="2">
    <location>
        <begin position="1599"/>
        <end position="1619"/>
    </location>
</feature>
<dbReference type="SUPFAM" id="SSF56349">
    <property type="entry name" value="DNA breaking-rejoining enzymes"/>
    <property type="match status" value="1"/>
</dbReference>
<organism evidence="3">
    <name type="scientific">Cladocopium goreaui</name>
    <dbReference type="NCBI Taxonomy" id="2562237"/>
    <lineage>
        <taxon>Eukaryota</taxon>
        <taxon>Sar</taxon>
        <taxon>Alveolata</taxon>
        <taxon>Dinophyceae</taxon>
        <taxon>Suessiales</taxon>
        <taxon>Symbiodiniaceae</taxon>
        <taxon>Cladocopium</taxon>
    </lineage>
</organism>
<reference evidence="4 5" key="2">
    <citation type="submission" date="2024-05" db="EMBL/GenBank/DDBJ databases">
        <authorList>
            <person name="Chen Y."/>
            <person name="Shah S."/>
            <person name="Dougan E. K."/>
            <person name="Thang M."/>
            <person name="Chan C."/>
        </authorList>
    </citation>
    <scope>NUCLEOTIDE SEQUENCE [LARGE SCALE GENOMIC DNA]</scope>
</reference>
<dbReference type="GO" id="GO:0003677">
    <property type="term" value="F:DNA binding"/>
    <property type="evidence" value="ECO:0007669"/>
    <property type="project" value="InterPro"/>
</dbReference>
<proteinExistence type="predicted"/>
<evidence type="ECO:0000256" key="1">
    <source>
        <dbReference type="SAM" id="MobiDB-lite"/>
    </source>
</evidence>
<dbReference type="InterPro" id="IPR011010">
    <property type="entry name" value="DNA_brk_join_enz"/>
</dbReference>
<comment type="caution">
    <text evidence="3">The sequence shown here is derived from an EMBL/GenBank/DDBJ whole genome shotgun (WGS) entry which is preliminary data.</text>
</comment>
<keyword evidence="2" id="KW-0812">Transmembrane</keyword>
<feature type="region of interest" description="Disordered" evidence="1">
    <location>
        <begin position="174"/>
        <end position="215"/>
    </location>
</feature>
<evidence type="ECO:0000313" key="4">
    <source>
        <dbReference type="EMBL" id="CAL4786446.1"/>
    </source>
</evidence>
<accession>A0A9P1CVM6</accession>
<dbReference type="EMBL" id="CAMXCT010002589">
    <property type="protein sequence ID" value="CAI3999134.1"/>
    <property type="molecule type" value="Genomic_DNA"/>
</dbReference>
<feature type="compositionally biased region" description="Basic and acidic residues" evidence="1">
    <location>
        <begin position="517"/>
        <end position="534"/>
    </location>
</feature>
<feature type="transmembrane region" description="Helical" evidence="2">
    <location>
        <begin position="1554"/>
        <end position="1578"/>
    </location>
</feature>
<feature type="region of interest" description="Disordered" evidence="1">
    <location>
        <begin position="1960"/>
        <end position="1987"/>
    </location>
</feature>
<feature type="compositionally biased region" description="Basic residues" evidence="1">
    <location>
        <begin position="1966"/>
        <end position="1977"/>
    </location>
</feature>
<protein>
    <submittedName>
        <fullName evidence="3">Uncharacterized protein</fullName>
    </submittedName>
</protein>
<keyword evidence="2" id="KW-0472">Membrane</keyword>
<dbReference type="EMBL" id="CAMXCT030002589">
    <property type="protein sequence ID" value="CAL4786446.1"/>
    <property type="molecule type" value="Genomic_DNA"/>
</dbReference>
<keyword evidence="2" id="KW-1133">Transmembrane helix</keyword>
<evidence type="ECO:0000313" key="3">
    <source>
        <dbReference type="EMBL" id="CAI3999134.1"/>
    </source>
</evidence>
<evidence type="ECO:0000313" key="5">
    <source>
        <dbReference type="Proteomes" id="UP001152797"/>
    </source>
</evidence>
<gene>
    <name evidence="3" type="ORF">C1SCF055_LOCUS25376</name>
</gene>
<feature type="compositionally biased region" description="Basic residues" evidence="1">
    <location>
        <begin position="551"/>
        <end position="564"/>
    </location>
</feature>
<feature type="region of interest" description="Disordered" evidence="1">
    <location>
        <begin position="514"/>
        <end position="579"/>
    </location>
</feature>
<name>A0A9P1CVM6_9DINO</name>
<feature type="region of interest" description="Disordered" evidence="1">
    <location>
        <begin position="285"/>
        <end position="305"/>
    </location>
</feature>